<protein>
    <submittedName>
        <fullName evidence="1">Uncharacterized protein</fullName>
    </submittedName>
</protein>
<evidence type="ECO:0000313" key="2">
    <source>
        <dbReference type="Proteomes" id="UP000266188"/>
    </source>
</evidence>
<evidence type="ECO:0000313" key="1">
    <source>
        <dbReference type="EMBL" id="RJE21163.1"/>
    </source>
</evidence>
<accession>A0A3A2ZFX1</accession>
<gene>
    <name evidence="1" type="ORF">PHISCL_06508</name>
</gene>
<dbReference type="AlphaFoldDB" id="A0A3A2ZFX1"/>
<dbReference type="STRING" id="2070753.A0A3A2ZFX1"/>
<organism evidence="1 2">
    <name type="scientific">Aspergillus sclerotialis</name>
    <dbReference type="NCBI Taxonomy" id="2070753"/>
    <lineage>
        <taxon>Eukaryota</taxon>
        <taxon>Fungi</taxon>
        <taxon>Dikarya</taxon>
        <taxon>Ascomycota</taxon>
        <taxon>Pezizomycotina</taxon>
        <taxon>Eurotiomycetes</taxon>
        <taxon>Eurotiomycetidae</taxon>
        <taxon>Eurotiales</taxon>
        <taxon>Aspergillaceae</taxon>
        <taxon>Aspergillus</taxon>
        <taxon>Aspergillus subgen. Polypaecilum</taxon>
    </lineage>
</organism>
<proteinExistence type="predicted"/>
<comment type="caution">
    <text evidence="1">The sequence shown here is derived from an EMBL/GenBank/DDBJ whole genome shotgun (WGS) entry which is preliminary data.</text>
</comment>
<name>A0A3A2ZFX1_9EURO</name>
<dbReference type="EMBL" id="MVGC01000248">
    <property type="protein sequence ID" value="RJE21163.1"/>
    <property type="molecule type" value="Genomic_DNA"/>
</dbReference>
<keyword evidence="2" id="KW-1185">Reference proteome</keyword>
<reference evidence="2" key="1">
    <citation type="submission" date="2017-02" db="EMBL/GenBank/DDBJ databases">
        <authorList>
            <person name="Tafer H."/>
            <person name="Lopandic K."/>
        </authorList>
    </citation>
    <scope>NUCLEOTIDE SEQUENCE [LARGE SCALE GENOMIC DNA]</scope>
    <source>
        <strain evidence="2">CBS 366.77</strain>
    </source>
</reference>
<sequence>MNHDQHMNQLRNAARAFLEVLQTTRALADKIPGFENIRVGTIGGLAVGHYIANRTTYVRSFPLQKSAPTDLGKKDIDIVISSPAEPKHVVDILKKEYPEVFIKRADIFFMEFEGRSIQVDLIPPEVLPYTPSGLIPIGLVNLPFLPYVGILNTLVSKAYCCGARASKQKNEQDAKDVIDLIDKLTGDRRPISVTPCQGAIIWKGLEYIAKHGNRSQGWVARWFNVQALLSQTASKLKVFGSRDEDENFEKALKLQVLKEFLCPKSLHIT</sequence>
<dbReference type="Proteomes" id="UP000266188">
    <property type="component" value="Unassembled WGS sequence"/>
</dbReference>